<dbReference type="Proteomes" id="UP000515764">
    <property type="component" value="Chromosome"/>
</dbReference>
<dbReference type="NCBIfam" id="NF004514">
    <property type="entry name" value="PRK05855.1"/>
    <property type="match status" value="1"/>
</dbReference>
<gene>
    <name evidence="4" type="ORF">F0345_14450</name>
</gene>
<dbReference type="PROSITE" id="PS00061">
    <property type="entry name" value="ADH_SHORT"/>
    <property type="match status" value="1"/>
</dbReference>
<keyword evidence="2" id="KW-0560">Oxidoreductase</keyword>
<dbReference type="SUPFAM" id="SSF51735">
    <property type="entry name" value="NAD(P)-binding Rossmann-fold domains"/>
    <property type="match status" value="1"/>
</dbReference>
<dbReference type="CDD" id="cd05233">
    <property type="entry name" value="SDR_c"/>
    <property type="match status" value="1"/>
</dbReference>
<dbReference type="Gene3D" id="3.40.50.720">
    <property type="entry name" value="NAD(P)-binding Rossmann-like Domain"/>
    <property type="match status" value="1"/>
</dbReference>
<reference evidence="5" key="1">
    <citation type="submission" date="2019-10" db="EMBL/GenBank/DDBJ databases">
        <title>Antimicrobial potential of Antarctic Bacteria.</title>
        <authorList>
            <person name="Benaud N."/>
            <person name="Edwards R.J."/>
            <person name="Ferrari B.C."/>
        </authorList>
    </citation>
    <scope>NUCLEOTIDE SEQUENCE [LARGE SCALE GENOMIC DNA]</scope>
    <source>
        <strain evidence="5">NBH77</strain>
    </source>
</reference>
<dbReference type="PANTHER" id="PTHR43391">
    <property type="entry name" value="RETINOL DEHYDROGENASE-RELATED"/>
    <property type="match status" value="1"/>
</dbReference>
<dbReference type="InterPro" id="IPR029058">
    <property type="entry name" value="AB_hydrolase_fold"/>
</dbReference>
<dbReference type="RefSeq" id="WP_185393211.1">
    <property type="nucleotide sequence ID" value="NZ_CP045704.1"/>
</dbReference>
<protein>
    <submittedName>
        <fullName evidence="4">SDR family oxidoreductase</fullName>
    </submittedName>
</protein>
<name>A0ABX6RND5_9ACTN</name>
<dbReference type="EMBL" id="CP045704">
    <property type="protein sequence ID" value="QNE82177.1"/>
    <property type="molecule type" value="Genomic_DNA"/>
</dbReference>
<dbReference type="Gene3D" id="3.40.50.1820">
    <property type="entry name" value="alpha/beta hydrolase"/>
    <property type="match status" value="1"/>
</dbReference>
<dbReference type="InterPro" id="IPR020904">
    <property type="entry name" value="Sc_DH/Rdtase_CS"/>
</dbReference>
<accession>A0ABX6RND5</accession>
<feature type="domain" description="Ketoreductase" evidence="3">
    <location>
        <begin position="338"/>
        <end position="519"/>
    </location>
</feature>
<keyword evidence="5" id="KW-1185">Reference proteome</keyword>
<dbReference type="InterPro" id="IPR036291">
    <property type="entry name" value="NAD(P)-bd_dom_sf"/>
</dbReference>
<evidence type="ECO:0000256" key="2">
    <source>
        <dbReference type="ARBA" id="ARBA00023002"/>
    </source>
</evidence>
<dbReference type="InterPro" id="IPR002347">
    <property type="entry name" value="SDR_fam"/>
</dbReference>
<proteinExistence type="inferred from homology"/>
<dbReference type="SUPFAM" id="SSF53474">
    <property type="entry name" value="alpha/beta-Hydrolases"/>
    <property type="match status" value="1"/>
</dbReference>
<evidence type="ECO:0000313" key="5">
    <source>
        <dbReference type="Proteomes" id="UP000515764"/>
    </source>
</evidence>
<dbReference type="SMART" id="SM00822">
    <property type="entry name" value="PKS_KR"/>
    <property type="match status" value="1"/>
</dbReference>
<evidence type="ECO:0000259" key="3">
    <source>
        <dbReference type="SMART" id="SM00822"/>
    </source>
</evidence>
<sequence>MGGLSGARERRVPTGGVELRVAELGDTSRPTVVLVHGYPDSKEVWSDVAARLADRFHVVLYDVRGHGRSTAPRPLRGGFTLEKLTDDFLAVVDAVSPDAPVHLVGHDWGSVQSWEFTTVDRTRGRIASFTSLSGPSLDHFGHWIRKRASRPTPRRLAQLVNQGAKSWYVYMLHTPVLPELAWRGPLGKRWPRILERLEKVPAGDYPTPSLGSDAAHGAWLYRDNVRSRLRRPRADPYAHAPVQLITPTGDVFLSQRLYDELESWVPQLVRRTIPAKHWVPRTRPDQLAAWIGEFVDTQEALRQSGRATSLALVEGGRPRGGARRRAALARYAERFAGQLVLVTGAAGGVGRATALAFAAAGARVIAADRDGAGAAGTARAALAAGAPRAWAETVDVADEQAMEKFAAKVEAEYGTVDVLVNNAGVGLSGPFLDTTPEEWRRVLDVNLWGVIHGCRLFGRHMADRGQGGHIVNLASAAAYLPSRALPAYSTSKAAVLMLSESLRAELAPRSIGVTAVCPGIVNTGITRTSRFAGAGKEEEAERRRRAAKLYGIRNYPPEKVADAILRAVLDNSAVVPVTPEARGSRLLARLSPKGARAFARLNPPV</sequence>
<dbReference type="InterPro" id="IPR057326">
    <property type="entry name" value="KR_dom"/>
</dbReference>
<dbReference type="Pfam" id="PF00106">
    <property type="entry name" value="adh_short"/>
    <property type="match status" value="1"/>
</dbReference>
<dbReference type="PRINTS" id="PR00080">
    <property type="entry name" value="SDRFAMILY"/>
</dbReference>
<dbReference type="PRINTS" id="PR00081">
    <property type="entry name" value="GDHRDH"/>
</dbReference>
<evidence type="ECO:0000256" key="1">
    <source>
        <dbReference type="ARBA" id="ARBA00006484"/>
    </source>
</evidence>
<dbReference type="Pfam" id="PF00561">
    <property type="entry name" value="Abhydrolase_1"/>
    <property type="match status" value="1"/>
</dbReference>
<organism evidence="4 5">
    <name type="scientific">Streptomyces rutgersensis</name>
    <dbReference type="NCBI Taxonomy" id="53451"/>
    <lineage>
        <taxon>Bacteria</taxon>
        <taxon>Bacillati</taxon>
        <taxon>Actinomycetota</taxon>
        <taxon>Actinomycetes</taxon>
        <taxon>Kitasatosporales</taxon>
        <taxon>Streptomycetaceae</taxon>
        <taxon>Streptomyces</taxon>
        <taxon>Streptomyces diastaticus group</taxon>
    </lineage>
</organism>
<comment type="similarity">
    <text evidence="1">Belongs to the short-chain dehydrogenases/reductases (SDR) family.</text>
</comment>
<dbReference type="PANTHER" id="PTHR43391:SF12">
    <property type="entry name" value="OXIDOREDUCTASE EPHD-RELATED"/>
    <property type="match status" value="1"/>
</dbReference>
<evidence type="ECO:0000313" key="4">
    <source>
        <dbReference type="EMBL" id="QNE82177.1"/>
    </source>
</evidence>
<dbReference type="InterPro" id="IPR000073">
    <property type="entry name" value="AB_hydrolase_1"/>
</dbReference>